<dbReference type="Proteomes" id="UP000307510">
    <property type="component" value="Unassembled WGS sequence"/>
</dbReference>
<keyword evidence="1" id="KW-0812">Transmembrane</keyword>
<keyword evidence="1" id="KW-0472">Membrane</keyword>
<sequence length="63" mass="6934">MSLLRFLGLLFILVSIFAGTITVVALVILTIRFWPLTLVLLLTLAIFQLASTRILRPQGGNPP</sequence>
<gene>
    <name evidence="2" type="ORF">FEA48_28600</name>
</gene>
<name>A0A5R8ZTR0_PSENT</name>
<dbReference type="AlphaFoldDB" id="A0A5R8ZTR0"/>
<accession>A0A5R8ZTR0</accession>
<dbReference type="EMBL" id="VASG01000010">
    <property type="protein sequence ID" value="TLP69811.1"/>
    <property type="molecule type" value="Genomic_DNA"/>
</dbReference>
<keyword evidence="1" id="KW-1133">Transmembrane helix</keyword>
<reference evidence="3" key="2">
    <citation type="submission" date="2019-06" db="EMBL/GenBank/DDBJ databases">
        <title>AzeR, a transcriptional regulator that responds to azelaic acid in Pseudomonas nitroreducens.</title>
        <authorList>
            <person name="Bez C."/>
            <person name="Javvadi S.G."/>
            <person name="Bertani I."/>
            <person name="Devescovi G."/>
            <person name="Studholme D.J."/>
            <person name="Geller A."/>
            <person name="Levy A."/>
            <person name="Venturi V."/>
        </authorList>
    </citation>
    <scope>NUCLEOTIDE SEQUENCE [LARGE SCALE GENOMIC DNA]</scope>
    <source>
        <strain evidence="3">DSM 9128</strain>
    </source>
</reference>
<evidence type="ECO:0000313" key="3">
    <source>
        <dbReference type="Proteomes" id="UP000307510"/>
    </source>
</evidence>
<evidence type="ECO:0000313" key="2">
    <source>
        <dbReference type="EMBL" id="TLP69811.1"/>
    </source>
</evidence>
<proteinExistence type="predicted"/>
<protein>
    <submittedName>
        <fullName evidence="2">Uncharacterized protein</fullName>
    </submittedName>
</protein>
<organism evidence="2 3">
    <name type="scientific">Pseudomonas nitroreducens</name>
    <dbReference type="NCBI Taxonomy" id="46680"/>
    <lineage>
        <taxon>Bacteria</taxon>
        <taxon>Pseudomonadati</taxon>
        <taxon>Pseudomonadota</taxon>
        <taxon>Gammaproteobacteria</taxon>
        <taxon>Pseudomonadales</taxon>
        <taxon>Pseudomonadaceae</taxon>
        <taxon>Pseudomonas</taxon>
    </lineage>
</organism>
<feature type="transmembrane region" description="Helical" evidence="1">
    <location>
        <begin position="36"/>
        <end position="55"/>
    </location>
</feature>
<evidence type="ECO:0000256" key="1">
    <source>
        <dbReference type="SAM" id="Phobius"/>
    </source>
</evidence>
<reference evidence="2 3" key="1">
    <citation type="submission" date="2019-05" db="EMBL/GenBank/DDBJ databases">
        <authorList>
            <person name="Moore K."/>
            <person name="O'Neill P."/>
            <person name="Farbos A."/>
            <person name="Studholme D.J."/>
        </authorList>
    </citation>
    <scope>NUCLEOTIDE SEQUENCE [LARGE SCALE GENOMIC DNA]</scope>
    <source>
        <strain evidence="2 3">DSM 9128</strain>
    </source>
</reference>
<feature type="transmembrane region" description="Helical" evidence="1">
    <location>
        <begin position="6"/>
        <end position="29"/>
    </location>
</feature>
<comment type="caution">
    <text evidence="2">The sequence shown here is derived from an EMBL/GenBank/DDBJ whole genome shotgun (WGS) entry which is preliminary data.</text>
</comment>